<gene>
    <name evidence="4" type="ORF">TWF696_002380</name>
</gene>
<dbReference type="EMBL" id="JAVHNQ010000012">
    <property type="protein sequence ID" value="KAK6335613.1"/>
    <property type="molecule type" value="Genomic_DNA"/>
</dbReference>
<dbReference type="Gene3D" id="1.10.287.1490">
    <property type="match status" value="1"/>
</dbReference>
<feature type="coiled-coil region" evidence="1">
    <location>
        <begin position="635"/>
        <end position="662"/>
    </location>
</feature>
<feature type="region of interest" description="Disordered" evidence="2">
    <location>
        <begin position="275"/>
        <end position="297"/>
    </location>
</feature>
<comment type="caution">
    <text evidence="4">The sequence shown here is derived from an EMBL/GenBank/DDBJ whole genome shotgun (WGS) entry which is preliminary data.</text>
</comment>
<evidence type="ECO:0000313" key="4">
    <source>
        <dbReference type="EMBL" id="KAK6335613.1"/>
    </source>
</evidence>
<keyword evidence="5" id="KW-1185">Reference proteome</keyword>
<feature type="compositionally biased region" description="Low complexity" evidence="2">
    <location>
        <begin position="618"/>
        <end position="630"/>
    </location>
</feature>
<feature type="coiled-coil region" evidence="1">
    <location>
        <begin position="903"/>
        <end position="937"/>
    </location>
</feature>
<protein>
    <recommendedName>
        <fullName evidence="3">DUF7603 domain-containing protein</fullName>
    </recommendedName>
</protein>
<evidence type="ECO:0000256" key="1">
    <source>
        <dbReference type="SAM" id="Coils"/>
    </source>
</evidence>
<reference evidence="4 5" key="1">
    <citation type="submission" date="2019-10" db="EMBL/GenBank/DDBJ databases">
        <authorList>
            <person name="Palmer J.M."/>
        </authorList>
    </citation>
    <scope>NUCLEOTIDE SEQUENCE [LARGE SCALE GENOMIC DNA]</scope>
    <source>
        <strain evidence="4 5">TWF696</strain>
    </source>
</reference>
<feature type="region of interest" description="Disordered" evidence="2">
    <location>
        <begin position="604"/>
        <end position="631"/>
    </location>
</feature>
<dbReference type="InterPro" id="IPR056023">
    <property type="entry name" value="DUF7603"/>
</dbReference>
<keyword evidence="1" id="KW-0175">Coiled coil</keyword>
<evidence type="ECO:0000256" key="2">
    <source>
        <dbReference type="SAM" id="MobiDB-lite"/>
    </source>
</evidence>
<feature type="domain" description="DUF7603" evidence="3">
    <location>
        <begin position="721"/>
        <end position="828"/>
    </location>
</feature>
<name>A0AAV9U6M4_9PEZI</name>
<feature type="compositionally biased region" description="Low complexity" evidence="2">
    <location>
        <begin position="23"/>
        <end position="56"/>
    </location>
</feature>
<feature type="coiled-coil region" evidence="1">
    <location>
        <begin position="823"/>
        <end position="861"/>
    </location>
</feature>
<evidence type="ECO:0000259" key="3">
    <source>
        <dbReference type="Pfam" id="PF24554"/>
    </source>
</evidence>
<dbReference type="Pfam" id="PF24554">
    <property type="entry name" value="DUF7603"/>
    <property type="match status" value="1"/>
</dbReference>
<dbReference type="Proteomes" id="UP001375240">
    <property type="component" value="Unassembled WGS sequence"/>
</dbReference>
<organism evidence="4 5">
    <name type="scientific">Orbilia brochopaga</name>
    <dbReference type="NCBI Taxonomy" id="3140254"/>
    <lineage>
        <taxon>Eukaryota</taxon>
        <taxon>Fungi</taxon>
        <taxon>Dikarya</taxon>
        <taxon>Ascomycota</taxon>
        <taxon>Pezizomycotina</taxon>
        <taxon>Orbiliomycetes</taxon>
        <taxon>Orbiliales</taxon>
        <taxon>Orbiliaceae</taxon>
        <taxon>Orbilia</taxon>
    </lineage>
</organism>
<feature type="coiled-coil region" evidence="1">
    <location>
        <begin position="726"/>
        <end position="777"/>
    </location>
</feature>
<feature type="region of interest" description="Disordered" evidence="2">
    <location>
        <begin position="203"/>
        <end position="245"/>
    </location>
</feature>
<feature type="region of interest" description="Disordered" evidence="2">
    <location>
        <begin position="346"/>
        <end position="368"/>
    </location>
</feature>
<dbReference type="AlphaFoldDB" id="A0AAV9U6M4"/>
<evidence type="ECO:0000313" key="5">
    <source>
        <dbReference type="Proteomes" id="UP001375240"/>
    </source>
</evidence>
<feature type="region of interest" description="Disordered" evidence="2">
    <location>
        <begin position="1"/>
        <end position="88"/>
    </location>
</feature>
<feature type="compositionally biased region" description="Polar residues" evidence="2">
    <location>
        <begin position="218"/>
        <end position="245"/>
    </location>
</feature>
<feature type="compositionally biased region" description="Low complexity" evidence="2">
    <location>
        <begin position="70"/>
        <end position="83"/>
    </location>
</feature>
<sequence length="957" mass="107786">MESPIRRSMLIDTSLFPQPPSRNRAVAPVNASSAAVRTPTQSFFRQSTSSTSSSAPYSPPPPRHSKDRSFSSTTGHSKSLSSDSRSHLTIASTRSSVYSEDNDLDNTFDPRIQSPVTVTTGINSLGESPVDPFFKQYHSAPPKSPVLELFRSQLSDRSPVASPVRWSLDLFSSSLHLQTHASAAAHVPHSPLRHPLHQNLSSSDIASVDQPPRKPETPQASASTPDVISAPQASPQQSHHYPSISSRIIDQFPISTERISKIFTMPHVVTQPTVSNTNMLNRSNSASSDSSFVPRTPVRTKTAGGKFGSFFGWGSSTTQDISPIDDNNRISLAEQRMSKIPSNIDVSLANSQPSHPKRTDSGISLPPRTPMTIEETLEEELRIISADLAASIRRELELEDLVESLQISADTQGKLGTNAGKRTSDYFSDAGTGTSSYDLDLPSKEQLDYDRVVRKSEQAQAQIRLELTQKIQDERQRRKGVELQVRELEEIVSQGDSLTSRRSVSPSRVRDLEIALDDARRKLSEERNLKANFEDLVKAIRDELQGYRNERDNLRDEIVPQLRARVEGLEAELAESQKTPYEATKMQQEIDDLRQKYAQLLESNRQMEKRQSEQTLNSAPTSAPATPGSAMFKDRESLLERLKDIEAQRDALQLGLRNLRMRTEVDNKKASERIRTLEWERNRALRPSYRKMRKDKENAAFKCQLERLRHRSDNAVDSKYVCERNLASLRLDLDRSEQELDDLRALLREQDDLARQMEELQESCKQLIAQSEGDEEMEQLASELRSRAVVNAMLRKRLVDAIEKGDQERLMANTKINAFCEMLKSLEEKIGDAQHDLEGAAQEREQEAKDLKETKSATLRRIDENAALNTQLRSTVITSKKPSINREGSKSKDTRVYILQHRVEQLEKAIANTDIEMEDLESRLNVTLLEASELRTETQQSSQHINTLRSKLATLQI</sequence>
<proteinExistence type="predicted"/>
<accession>A0AAV9U6M4</accession>